<keyword evidence="3" id="KW-0804">Transcription</keyword>
<gene>
    <name evidence="5" type="ORF">ACFPMF_17420</name>
</gene>
<dbReference type="InterPro" id="IPR009057">
    <property type="entry name" value="Homeodomain-like_sf"/>
</dbReference>
<dbReference type="RefSeq" id="WP_379847577.1">
    <property type="nucleotide sequence ID" value="NZ_JBHSMA010000005.1"/>
</dbReference>
<evidence type="ECO:0000256" key="3">
    <source>
        <dbReference type="ARBA" id="ARBA00023163"/>
    </source>
</evidence>
<dbReference type="SUPFAM" id="SSF46689">
    <property type="entry name" value="Homeodomain-like"/>
    <property type="match status" value="1"/>
</dbReference>
<dbReference type="PANTHER" id="PTHR43280:SF32">
    <property type="entry name" value="TRANSCRIPTIONAL REGULATORY PROTEIN"/>
    <property type="match status" value="1"/>
</dbReference>
<feature type="domain" description="HTH araC/xylS-type" evidence="4">
    <location>
        <begin position="176"/>
        <end position="274"/>
    </location>
</feature>
<reference evidence="6" key="1">
    <citation type="journal article" date="2019" name="Int. J. Syst. Evol. Microbiol.">
        <title>The Global Catalogue of Microorganisms (GCM) 10K type strain sequencing project: providing services to taxonomists for standard genome sequencing and annotation.</title>
        <authorList>
            <consortium name="The Broad Institute Genomics Platform"/>
            <consortium name="The Broad Institute Genome Sequencing Center for Infectious Disease"/>
            <person name="Wu L."/>
            <person name="Ma J."/>
        </authorList>
    </citation>
    <scope>NUCLEOTIDE SEQUENCE [LARGE SCALE GENOMIC DNA]</scope>
    <source>
        <strain evidence="6">CCUG 55250</strain>
    </source>
</reference>
<comment type="caution">
    <text evidence="5">The sequence shown here is derived from an EMBL/GenBank/DDBJ whole genome shotgun (WGS) entry which is preliminary data.</text>
</comment>
<dbReference type="Gene3D" id="1.10.10.60">
    <property type="entry name" value="Homeodomain-like"/>
    <property type="match status" value="1"/>
</dbReference>
<evidence type="ECO:0000313" key="6">
    <source>
        <dbReference type="Proteomes" id="UP001596106"/>
    </source>
</evidence>
<name>A0ABW0IFC3_9BACT</name>
<dbReference type="PROSITE" id="PS01124">
    <property type="entry name" value="HTH_ARAC_FAMILY_2"/>
    <property type="match status" value="1"/>
</dbReference>
<evidence type="ECO:0000313" key="5">
    <source>
        <dbReference type="EMBL" id="MFC5411105.1"/>
    </source>
</evidence>
<dbReference type="Pfam" id="PF12833">
    <property type="entry name" value="HTH_18"/>
    <property type="match status" value="1"/>
</dbReference>
<keyword evidence="2" id="KW-0238">DNA-binding</keyword>
<dbReference type="InterPro" id="IPR018060">
    <property type="entry name" value="HTH_AraC"/>
</dbReference>
<protein>
    <submittedName>
        <fullName evidence="5">Helix-turn-helix domain-containing protein</fullName>
    </submittedName>
</protein>
<keyword evidence="6" id="KW-1185">Reference proteome</keyword>
<organism evidence="5 6">
    <name type="scientific">Larkinella bovis</name>
    <dbReference type="NCBI Taxonomy" id="683041"/>
    <lineage>
        <taxon>Bacteria</taxon>
        <taxon>Pseudomonadati</taxon>
        <taxon>Bacteroidota</taxon>
        <taxon>Cytophagia</taxon>
        <taxon>Cytophagales</taxon>
        <taxon>Spirosomataceae</taxon>
        <taxon>Larkinella</taxon>
    </lineage>
</organism>
<dbReference type="SMART" id="SM00342">
    <property type="entry name" value="HTH_ARAC"/>
    <property type="match status" value="1"/>
</dbReference>
<dbReference type="EMBL" id="JBHSMA010000005">
    <property type="protein sequence ID" value="MFC5411105.1"/>
    <property type="molecule type" value="Genomic_DNA"/>
</dbReference>
<keyword evidence="1" id="KW-0805">Transcription regulation</keyword>
<proteinExistence type="predicted"/>
<dbReference type="Proteomes" id="UP001596106">
    <property type="component" value="Unassembled WGS sequence"/>
</dbReference>
<evidence type="ECO:0000256" key="1">
    <source>
        <dbReference type="ARBA" id="ARBA00023015"/>
    </source>
</evidence>
<dbReference type="PANTHER" id="PTHR43280">
    <property type="entry name" value="ARAC-FAMILY TRANSCRIPTIONAL REGULATOR"/>
    <property type="match status" value="1"/>
</dbReference>
<accession>A0ABW0IFC3</accession>
<evidence type="ECO:0000259" key="4">
    <source>
        <dbReference type="PROSITE" id="PS01124"/>
    </source>
</evidence>
<sequence>MQQLCTSSGDFLIGLESTETAAFSQPVTFREYAVFYVADGKGVFYSDFGAFPFEGPTLLFATPLQLISMKSKTVFPIRFLRFHGDFYCIEYHRKEVACNGLLFNNIYLEPSVVLTDREIGIIERIQDDIADELRQPEPAEMVLRAYLQLFLAKASQLKIKSLNNPIHAIPRDESMEQFKQLLEQHYLELRKPHEYASLLAMSPNTLTKRCRRYFKKSPSALIQERFILEAKKQLHLTRKSIKEIAWALKFEDEFYFSRVFKKFTNISPQAFRDQTGISIVADLSM</sequence>
<evidence type="ECO:0000256" key="2">
    <source>
        <dbReference type="ARBA" id="ARBA00023125"/>
    </source>
</evidence>